<keyword evidence="7" id="KW-0274">FAD</keyword>
<comment type="catalytic activity">
    <reaction evidence="14">
        <text>L-lysine + NADPH + O2 = N(6)-hydroxy-L-lysine + NADP(+) + H2O</text>
        <dbReference type="Rhea" id="RHEA:23228"/>
        <dbReference type="ChEBI" id="CHEBI:15377"/>
        <dbReference type="ChEBI" id="CHEBI:15379"/>
        <dbReference type="ChEBI" id="CHEBI:32551"/>
        <dbReference type="ChEBI" id="CHEBI:57783"/>
        <dbReference type="ChEBI" id="CHEBI:57820"/>
        <dbReference type="ChEBI" id="CHEBI:58349"/>
        <dbReference type="EC" id="1.14.13.59"/>
    </reaction>
</comment>
<dbReference type="PANTHER" id="PTHR42802">
    <property type="entry name" value="MONOOXYGENASE"/>
    <property type="match status" value="1"/>
</dbReference>
<evidence type="ECO:0000313" key="15">
    <source>
        <dbReference type="EMBL" id="MFD1019352.1"/>
    </source>
</evidence>
<evidence type="ECO:0000256" key="3">
    <source>
        <dbReference type="ARBA" id="ARBA00007588"/>
    </source>
</evidence>
<comment type="caution">
    <text evidence="15">The sequence shown here is derived from an EMBL/GenBank/DDBJ whole genome shotgun (WGS) entry which is preliminary data.</text>
</comment>
<protein>
    <recommendedName>
        <fullName evidence="5">L-lysine N6-monooxygenase MbtG</fullName>
        <ecNumber evidence="4">1.14.13.59</ecNumber>
    </recommendedName>
    <alternativeName>
        <fullName evidence="13">Lysine 6-N-hydroxylase</fullName>
    </alternativeName>
    <alternativeName>
        <fullName evidence="12">Lysine N6-hydroxylase</fullName>
    </alternativeName>
    <alternativeName>
        <fullName evidence="10">Lysine-N-oxygenase</fullName>
    </alternativeName>
    <alternativeName>
        <fullName evidence="11">Mycobactin synthase protein G</fullName>
    </alternativeName>
</protein>
<accession>A0ABW3L0N9</accession>
<proteinExistence type="inferred from homology"/>
<keyword evidence="16" id="KW-1185">Reference proteome</keyword>
<name>A0ABW3L0N9_9BACI</name>
<dbReference type="Pfam" id="PF13434">
    <property type="entry name" value="Lys_Orn_oxgnase"/>
    <property type="match status" value="1"/>
</dbReference>
<evidence type="ECO:0000256" key="8">
    <source>
        <dbReference type="ARBA" id="ARBA00022857"/>
    </source>
</evidence>
<evidence type="ECO:0000256" key="12">
    <source>
        <dbReference type="ARBA" id="ARBA00032493"/>
    </source>
</evidence>
<dbReference type="Gene3D" id="3.50.50.60">
    <property type="entry name" value="FAD/NAD(P)-binding domain"/>
    <property type="match status" value="1"/>
</dbReference>
<gene>
    <name evidence="15" type="ORF">ACFQ2J_09235</name>
</gene>
<comment type="similarity">
    <text evidence="3">Belongs to the lysine N(6)-hydroxylase/L-ornithine N(5)-oxygenase family.</text>
</comment>
<evidence type="ECO:0000256" key="1">
    <source>
        <dbReference type="ARBA" id="ARBA00001974"/>
    </source>
</evidence>
<evidence type="ECO:0000256" key="4">
    <source>
        <dbReference type="ARBA" id="ARBA00013076"/>
    </source>
</evidence>
<dbReference type="PANTHER" id="PTHR42802:SF1">
    <property type="entry name" value="L-ORNITHINE N(5)-MONOOXYGENASE"/>
    <property type="match status" value="1"/>
</dbReference>
<dbReference type="Proteomes" id="UP001596990">
    <property type="component" value="Unassembled WGS sequence"/>
</dbReference>
<dbReference type="EC" id="1.14.13.59" evidence="4"/>
<evidence type="ECO:0000256" key="2">
    <source>
        <dbReference type="ARBA" id="ARBA00004924"/>
    </source>
</evidence>
<dbReference type="InterPro" id="IPR036188">
    <property type="entry name" value="FAD/NAD-bd_sf"/>
</dbReference>
<evidence type="ECO:0000256" key="5">
    <source>
        <dbReference type="ARBA" id="ARBA00016406"/>
    </source>
</evidence>
<keyword evidence="9" id="KW-0560">Oxidoreductase</keyword>
<evidence type="ECO:0000256" key="6">
    <source>
        <dbReference type="ARBA" id="ARBA00022630"/>
    </source>
</evidence>
<sequence>MSRLYDVVGIGIGPYNLGLAALMEKTELEGIFLDRTPEFRWHPGMMIEKMDLQVPFLADVVTFADPTSPYSYLNYLHKQNRMFKFFFYSEFKVPRPEYNAYLSWVANQLENLRFGKTVVDVIDHKDDETPHYEVVVKEEDGQTESYFGKHVVMGTGSEPLILDSMSGFPVEDVLHTSSYLYEKENLLHSKHVTVVGSGQSAAEVFLDLLQEQMNRDMHLTLLTRSGGLFQLDSSKLGQEFFSPDYVDYFHSLSYDQRMKALDTLGNLRKGIDPDTLIQLYETLYHRTVDGKKANVTIQPLTEVQEINAGEGHYTLKCKQWQKEETFDYHSEKVVLATGYKPHIPKWFQERFADEIEWEDDKRYKVTRDFRLEFKDTHTNHFFTLTNLEHSHGAGATNLGLAVQRNIEIINLLAGKEIYQNQRDTIFQQFTMDEDKKK</sequence>
<evidence type="ECO:0000256" key="14">
    <source>
        <dbReference type="ARBA" id="ARBA00048407"/>
    </source>
</evidence>
<keyword evidence="8" id="KW-0521">NADP</keyword>
<evidence type="ECO:0000256" key="7">
    <source>
        <dbReference type="ARBA" id="ARBA00022827"/>
    </source>
</evidence>
<evidence type="ECO:0000256" key="10">
    <source>
        <dbReference type="ARBA" id="ARBA00029939"/>
    </source>
</evidence>
<dbReference type="EMBL" id="JBHTKL010000005">
    <property type="protein sequence ID" value="MFD1019352.1"/>
    <property type="molecule type" value="Genomic_DNA"/>
</dbReference>
<evidence type="ECO:0000256" key="11">
    <source>
        <dbReference type="ARBA" id="ARBA00031158"/>
    </source>
</evidence>
<dbReference type="RefSeq" id="WP_386059096.1">
    <property type="nucleotide sequence ID" value="NZ_JBHTKL010000005.1"/>
</dbReference>
<comment type="cofactor">
    <cofactor evidence="1">
        <name>FAD</name>
        <dbReference type="ChEBI" id="CHEBI:57692"/>
    </cofactor>
</comment>
<comment type="pathway">
    <text evidence="2">Siderophore biosynthesis.</text>
</comment>
<dbReference type="SUPFAM" id="SSF51905">
    <property type="entry name" value="FAD/NAD(P)-binding domain"/>
    <property type="match status" value="2"/>
</dbReference>
<evidence type="ECO:0000313" key="16">
    <source>
        <dbReference type="Proteomes" id="UP001596990"/>
    </source>
</evidence>
<evidence type="ECO:0000256" key="13">
    <source>
        <dbReference type="ARBA" id="ARBA00032738"/>
    </source>
</evidence>
<keyword evidence="6" id="KW-0285">Flavoprotein</keyword>
<dbReference type="InterPro" id="IPR025700">
    <property type="entry name" value="Lys/Orn_oxygenase"/>
</dbReference>
<reference evidence="16" key="1">
    <citation type="journal article" date="2019" name="Int. J. Syst. Evol. Microbiol.">
        <title>The Global Catalogue of Microorganisms (GCM) 10K type strain sequencing project: providing services to taxonomists for standard genome sequencing and annotation.</title>
        <authorList>
            <consortium name="The Broad Institute Genomics Platform"/>
            <consortium name="The Broad Institute Genome Sequencing Center for Infectious Disease"/>
            <person name="Wu L."/>
            <person name="Ma J."/>
        </authorList>
    </citation>
    <scope>NUCLEOTIDE SEQUENCE [LARGE SCALE GENOMIC DNA]</scope>
    <source>
        <strain evidence="16">CCUG 56607</strain>
    </source>
</reference>
<organism evidence="15 16">
    <name type="scientific">Thalassobacillus hwangdonensis</name>
    <dbReference type="NCBI Taxonomy" id="546108"/>
    <lineage>
        <taxon>Bacteria</taxon>
        <taxon>Bacillati</taxon>
        <taxon>Bacillota</taxon>
        <taxon>Bacilli</taxon>
        <taxon>Bacillales</taxon>
        <taxon>Bacillaceae</taxon>
        <taxon>Thalassobacillus</taxon>
    </lineage>
</organism>
<evidence type="ECO:0000256" key="9">
    <source>
        <dbReference type="ARBA" id="ARBA00023002"/>
    </source>
</evidence>